<dbReference type="GO" id="GO:0005544">
    <property type="term" value="F:calcium-dependent phospholipid binding"/>
    <property type="evidence" value="ECO:0007669"/>
    <property type="project" value="UniProtKB-KW"/>
</dbReference>
<dbReference type="GO" id="GO:0032509">
    <property type="term" value="P:endosome transport via multivesicular body sorting pathway"/>
    <property type="evidence" value="ECO:0007669"/>
    <property type="project" value="TreeGrafter"/>
</dbReference>
<dbReference type="GO" id="GO:0012506">
    <property type="term" value="C:vesicle membrane"/>
    <property type="evidence" value="ECO:0007669"/>
    <property type="project" value="TreeGrafter"/>
</dbReference>
<dbReference type="PANTHER" id="PTHR10502">
    <property type="entry name" value="ANNEXIN"/>
    <property type="match status" value="1"/>
</dbReference>
<comment type="similarity">
    <text evidence="1 6">Belongs to the annexin family.</text>
</comment>
<evidence type="ECO:0000256" key="6">
    <source>
        <dbReference type="RuleBase" id="RU003540"/>
    </source>
</evidence>
<name>V5I963_ANOGL</name>
<dbReference type="FunFam" id="1.10.220.10:FF:000002">
    <property type="entry name" value="Annexin"/>
    <property type="match status" value="1"/>
</dbReference>
<dbReference type="FunFam" id="1.10.220.10:FF:000004">
    <property type="entry name" value="Annexin"/>
    <property type="match status" value="1"/>
</dbReference>
<reference evidence="7" key="1">
    <citation type="submission" date="2013-07" db="EMBL/GenBank/DDBJ databases">
        <title>Midgut Transcriptome Profiling of Anoplphora glabripennis, a Lignocellulose Degrading, Wood-Boring Cerambycid.</title>
        <authorList>
            <person name="Scully E.D."/>
            <person name="Hoover K."/>
            <person name="Carlson J.E."/>
            <person name="Tien M."/>
            <person name="Geib S.M."/>
        </authorList>
    </citation>
    <scope>NUCLEOTIDE SEQUENCE</scope>
</reference>
<dbReference type="SMART" id="SM00335">
    <property type="entry name" value="ANX"/>
    <property type="match status" value="4"/>
</dbReference>
<dbReference type="AlphaFoldDB" id="V5I963"/>
<dbReference type="InterPro" id="IPR001464">
    <property type="entry name" value="Annexin"/>
</dbReference>
<dbReference type="PROSITE" id="PS51897">
    <property type="entry name" value="ANNEXIN_2"/>
    <property type="match status" value="4"/>
</dbReference>
<proteinExistence type="inferred from homology"/>
<dbReference type="InterPro" id="IPR018252">
    <property type="entry name" value="Annexin_repeat_CS"/>
</dbReference>
<dbReference type="PANTHER" id="PTHR10502:SF233">
    <property type="entry name" value="ANNEXIN B9"/>
    <property type="match status" value="1"/>
</dbReference>
<sequence>MGKSPTVRSYENFDDEEDAKALKEAFKGFGTDEDAVIEIITRRTNEQRRQIATRFKTMYGKDLIKELKSELRGNFEDLIIALMTEPIEFQAKQLHKAISGLGTDESTIVEILAVYDNEDVIRIANAYEGLYQTSLEADIKSDTSGTLKRLLVSLSTGNRDESDEVNPEAAFKDAQALLQAGELLFAGTDESVFNAVMCQRNRPQLRLVFDEYEKLVGHTVETAIENEFSGNIKDALLQLIHCVKDRSDYLATRLHDSMAGIGTDDRTLVRLVVARSEIDLEEIKEVYEAKYGKSLAERIADENSGEVKKILLALVG</sequence>
<dbReference type="GO" id="GO:0005509">
    <property type="term" value="F:calcium ion binding"/>
    <property type="evidence" value="ECO:0007669"/>
    <property type="project" value="InterPro"/>
</dbReference>
<evidence type="ECO:0000256" key="3">
    <source>
        <dbReference type="ARBA" id="ARBA00022837"/>
    </source>
</evidence>
<dbReference type="GO" id="GO:0001786">
    <property type="term" value="F:phosphatidylserine binding"/>
    <property type="evidence" value="ECO:0007669"/>
    <property type="project" value="TreeGrafter"/>
</dbReference>
<keyword evidence="4 6" id="KW-0041">Annexin</keyword>
<dbReference type="GO" id="GO:0005886">
    <property type="term" value="C:plasma membrane"/>
    <property type="evidence" value="ECO:0007669"/>
    <property type="project" value="TreeGrafter"/>
</dbReference>
<keyword evidence="5 6" id="KW-0111">Calcium/phospholipid-binding</keyword>
<evidence type="ECO:0000256" key="5">
    <source>
        <dbReference type="ARBA" id="ARBA00023302"/>
    </source>
</evidence>
<dbReference type="GO" id="GO:0005737">
    <property type="term" value="C:cytoplasm"/>
    <property type="evidence" value="ECO:0007669"/>
    <property type="project" value="TreeGrafter"/>
</dbReference>
<gene>
    <name evidence="7" type="primary">ANX11</name>
</gene>
<organism evidence="7">
    <name type="scientific">Anoplophora glabripennis</name>
    <name type="common">Asian longhorn beetle</name>
    <name type="synonym">Anoplophora nobilis</name>
    <dbReference type="NCBI Taxonomy" id="217634"/>
    <lineage>
        <taxon>Eukaryota</taxon>
        <taxon>Metazoa</taxon>
        <taxon>Ecdysozoa</taxon>
        <taxon>Arthropoda</taxon>
        <taxon>Hexapoda</taxon>
        <taxon>Insecta</taxon>
        <taxon>Pterygota</taxon>
        <taxon>Neoptera</taxon>
        <taxon>Endopterygota</taxon>
        <taxon>Coleoptera</taxon>
        <taxon>Polyphaga</taxon>
        <taxon>Cucujiformia</taxon>
        <taxon>Chrysomeloidea</taxon>
        <taxon>Cerambycidae</taxon>
        <taxon>Lamiinae</taxon>
        <taxon>Lamiini</taxon>
        <taxon>Anoplophora</taxon>
    </lineage>
</organism>
<accession>V5I963</accession>
<comment type="domain">
    <text evidence="6">A pair of annexin repeats may form one binding site for calcium and phospholipid.</text>
</comment>
<keyword evidence="3 6" id="KW-0106">Calcium</keyword>
<evidence type="ECO:0000313" key="7">
    <source>
        <dbReference type="EMBL" id="JAB64981.1"/>
    </source>
</evidence>
<dbReference type="PRINTS" id="PR00196">
    <property type="entry name" value="ANNEXIN"/>
</dbReference>
<dbReference type="SUPFAM" id="SSF47874">
    <property type="entry name" value="Annexin"/>
    <property type="match status" value="1"/>
</dbReference>
<evidence type="ECO:0000256" key="2">
    <source>
        <dbReference type="ARBA" id="ARBA00022737"/>
    </source>
</evidence>
<keyword evidence="2 6" id="KW-0677">Repeat</keyword>
<dbReference type="EMBL" id="GALX01003485">
    <property type="protein sequence ID" value="JAB64981.1"/>
    <property type="molecule type" value="Transcribed_RNA"/>
</dbReference>
<dbReference type="FunFam" id="1.10.220.10:FF:000003">
    <property type="entry name" value="Annexin"/>
    <property type="match status" value="1"/>
</dbReference>
<dbReference type="FunFam" id="1.10.220.10:FF:000001">
    <property type="entry name" value="Annexin"/>
    <property type="match status" value="1"/>
</dbReference>
<dbReference type="GO" id="GO:0005634">
    <property type="term" value="C:nucleus"/>
    <property type="evidence" value="ECO:0007669"/>
    <property type="project" value="TreeGrafter"/>
</dbReference>
<dbReference type="InterPro" id="IPR037104">
    <property type="entry name" value="Annexin_sf"/>
</dbReference>
<dbReference type="PROSITE" id="PS00223">
    <property type="entry name" value="ANNEXIN_1"/>
    <property type="match status" value="2"/>
</dbReference>
<dbReference type="Pfam" id="PF00191">
    <property type="entry name" value="Annexin"/>
    <property type="match status" value="4"/>
</dbReference>
<dbReference type="Gene3D" id="1.10.220.10">
    <property type="entry name" value="Annexin"/>
    <property type="match status" value="4"/>
</dbReference>
<protein>
    <recommendedName>
        <fullName evidence="6">Annexin</fullName>
    </recommendedName>
</protein>
<evidence type="ECO:0000256" key="1">
    <source>
        <dbReference type="ARBA" id="ARBA00007831"/>
    </source>
</evidence>
<evidence type="ECO:0000256" key="4">
    <source>
        <dbReference type="ARBA" id="ARBA00023216"/>
    </source>
</evidence>
<dbReference type="InterPro" id="IPR018502">
    <property type="entry name" value="Annexin_repeat"/>
</dbReference>